<evidence type="ECO:0000256" key="2">
    <source>
        <dbReference type="ARBA" id="ARBA00022670"/>
    </source>
</evidence>
<dbReference type="CDD" id="cd12797">
    <property type="entry name" value="M23_peptidase"/>
    <property type="match status" value="1"/>
</dbReference>
<feature type="region of interest" description="Disordered" evidence="8">
    <location>
        <begin position="205"/>
        <end position="230"/>
    </location>
</feature>
<feature type="coiled-coil region" evidence="7">
    <location>
        <begin position="40"/>
        <end position="74"/>
    </location>
</feature>
<evidence type="ECO:0000256" key="8">
    <source>
        <dbReference type="SAM" id="MobiDB-lite"/>
    </source>
</evidence>
<dbReference type="InterPro" id="IPR011055">
    <property type="entry name" value="Dup_hybrid_motif"/>
</dbReference>
<evidence type="ECO:0000256" key="6">
    <source>
        <dbReference type="ARBA" id="ARBA00023049"/>
    </source>
</evidence>
<feature type="region of interest" description="Disordered" evidence="8">
    <location>
        <begin position="246"/>
        <end position="280"/>
    </location>
</feature>
<keyword evidence="9" id="KW-0732">Signal</keyword>
<evidence type="ECO:0000313" key="12">
    <source>
        <dbReference type="Proteomes" id="UP001595711"/>
    </source>
</evidence>
<dbReference type="GO" id="GO:0016787">
    <property type="term" value="F:hydrolase activity"/>
    <property type="evidence" value="ECO:0007669"/>
    <property type="project" value="UniProtKB-KW"/>
</dbReference>
<accession>A0ABV7VIB1</accession>
<evidence type="ECO:0000313" key="11">
    <source>
        <dbReference type="EMBL" id="MFC3675928.1"/>
    </source>
</evidence>
<feature type="domain" description="M23ase beta-sheet core" evidence="10">
    <location>
        <begin position="306"/>
        <end position="413"/>
    </location>
</feature>
<keyword evidence="4 11" id="KW-0378">Hydrolase</keyword>
<dbReference type="Pfam" id="PF01551">
    <property type="entry name" value="Peptidase_M23"/>
    <property type="match status" value="1"/>
</dbReference>
<keyword evidence="5" id="KW-0862">Zinc</keyword>
<gene>
    <name evidence="11" type="ORF">ACFOOQ_10270</name>
</gene>
<dbReference type="PANTHER" id="PTHR21666">
    <property type="entry name" value="PEPTIDASE-RELATED"/>
    <property type="match status" value="1"/>
</dbReference>
<feature type="compositionally biased region" description="Low complexity" evidence="8">
    <location>
        <begin position="205"/>
        <end position="215"/>
    </location>
</feature>
<reference evidence="12" key="1">
    <citation type="journal article" date="2019" name="Int. J. Syst. Evol. Microbiol.">
        <title>The Global Catalogue of Microorganisms (GCM) 10K type strain sequencing project: providing services to taxonomists for standard genome sequencing and annotation.</title>
        <authorList>
            <consortium name="The Broad Institute Genomics Platform"/>
            <consortium name="The Broad Institute Genome Sequencing Center for Infectious Disease"/>
            <person name="Wu L."/>
            <person name="Ma J."/>
        </authorList>
    </citation>
    <scope>NUCLEOTIDE SEQUENCE [LARGE SCALE GENOMIC DNA]</scope>
    <source>
        <strain evidence="12">KCTC 42182</strain>
    </source>
</reference>
<dbReference type="InterPro" id="IPR016047">
    <property type="entry name" value="M23ase_b-sheet_dom"/>
</dbReference>
<dbReference type="PANTHER" id="PTHR21666:SF288">
    <property type="entry name" value="CELL DIVISION PROTEIN YTFB"/>
    <property type="match status" value="1"/>
</dbReference>
<feature type="chain" id="PRO_5045888043" evidence="9">
    <location>
        <begin position="32"/>
        <end position="426"/>
    </location>
</feature>
<dbReference type="RefSeq" id="WP_379725583.1">
    <property type="nucleotide sequence ID" value="NZ_JBHRYJ010000002.1"/>
</dbReference>
<name>A0ABV7VIB1_9PROT</name>
<comment type="caution">
    <text evidence="11">The sequence shown here is derived from an EMBL/GenBank/DDBJ whole genome shotgun (WGS) entry which is preliminary data.</text>
</comment>
<proteinExistence type="predicted"/>
<evidence type="ECO:0000256" key="9">
    <source>
        <dbReference type="SAM" id="SignalP"/>
    </source>
</evidence>
<dbReference type="Gene3D" id="2.70.70.10">
    <property type="entry name" value="Glucose Permease (Domain IIA)"/>
    <property type="match status" value="1"/>
</dbReference>
<evidence type="ECO:0000256" key="1">
    <source>
        <dbReference type="ARBA" id="ARBA00001947"/>
    </source>
</evidence>
<dbReference type="SUPFAM" id="SSF51261">
    <property type="entry name" value="Duplicated hybrid motif"/>
    <property type="match status" value="1"/>
</dbReference>
<evidence type="ECO:0000259" key="10">
    <source>
        <dbReference type="Pfam" id="PF01551"/>
    </source>
</evidence>
<evidence type="ECO:0000256" key="3">
    <source>
        <dbReference type="ARBA" id="ARBA00022723"/>
    </source>
</evidence>
<dbReference type="Proteomes" id="UP001595711">
    <property type="component" value="Unassembled WGS sequence"/>
</dbReference>
<feature type="compositionally biased region" description="Basic and acidic residues" evidence="8">
    <location>
        <begin position="219"/>
        <end position="230"/>
    </location>
</feature>
<keyword evidence="12" id="KW-1185">Reference proteome</keyword>
<keyword evidence="2" id="KW-0645">Protease</keyword>
<comment type="cofactor">
    <cofactor evidence="1">
        <name>Zn(2+)</name>
        <dbReference type="ChEBI" id="CHEBI:29105"/>
    </cofactor>
</comment>
<evidence type="ECO:0000256" key="5">
    <source>
        <dbReference type="ARBA" id="ARBA00022833"/>
    </source>
</evidence>
<evidence type="ECO:0000256" key="7">
    <source>
        <dbReference type="SAM" id="Coils"/>
    </source>
</evidence>
<organism evidence="11 12">
    <name type="scientific">Ferrovibrio xuzhouensis</name>
    <dbReference type="NCBI Taxonomy" id="1576914"/>
    <lineage>
        <taxon>Bacteria</taxon>
        <taxon>Pseudomonadati</taxon>
        <taxon>Pseudomonadota</taxon>
        <taxon>Alphaproteobacteria</taxon>
        <taxon>Rhodospirillales</taxon>
        <taxon>Rhodospirillaceae</taxon>
        <taxon>Ferrovibrio</taxon>
    </lineage>
</organism>
<sequence>MRKPPLLRNRAALILLLAALPTAVLPLTARADQPAPQQQLQDVQKQLQESRNRERGLAQEAAKLAQQQRDLQRKLVVAARKLQTQEDLVTATEDKLAGLLAEEKTAQTALDARRAELGETLASLARLSRQPPEAMVLAPGSALDMVRASQLMAALIPEIESRAAKLRDELTRLTRLRQGVASQQEKLGAAIARLDQERRELEFMQAQTNAAAEQTAGERTTERERSDKLAAQAKDLRALVDRLMEQERRDQERRAAEARNRATPAKPAGREPPDSYAALDGSAALPARGHIVSRFGQTDENGLPLRGIRIETRSGAQVVAPADGKVMFAGPFRGYGQLLIIAHGGGYHSLLAGFGRIDRSVGQWVLAGEPVGQMSAAPAGPVQAGQAQAGASGTGEKPVLYLELRRKGEPVNPLPWLASGDRKVSG</sequence>
<feature type="compositionally biased region" description="Basic and acidic residues" evidence="8">
    <location>
        <begin position="246"/>
        <end position="260"/>
    </location>
</feature>
<keyword evidence="6" id="KW-0482">Metalloprotease</keyword>
<feature type="signal peptide" evidence="9">
    <location>
        <begin position="1"/>
        <end position="31"/>
    </location>
</feature>
<dbReference type="EMBL" id="JBHRYJ010000002">
    <property type="protein sequence ID" value="MFC3675928.1"/>
    <property type="molecule type" value="Genomic_DNA"/>
</dbReference>
<dbReference type="InterPro" id="IPR050570">
    <property type="entry name" value="Cell_wall_metabolism_enzyme"/>
</dbReference>
<keyword evidence="3" id="KW-0479">Metal-binding</keyword>
<evidence type="ECO:0000256" key="4">
    <source>
        <dbReference type="ARBA" id="ARBA00022801"/>
    </source>
</evidence>
<protein>
    <submittedName>
        <fullName evidence="11">Murein hydrolase activator EnvC family protein</fullName>
    </submittedName>
</protein>
<keyword evidence="7" id="KW-0175">Coiled coil</keyword>